<dbReference type="OrthoDB" id="347884at2759"/>
<gene>
    <name evidence="2" type="ORF">EAH_00012090</name>
</gene>
<evidence type="ECO:0000256" key="1">
    <source>
        <dbReference type="SAM" id="MobiDB-lite"/>
    </source>
</evidence>
<reference evidence="2" key="2">
    <citation type="submission" date="2013-10" db="EMBL/GenBank/DDBJ databases">
        <authorList>
            <person name="Aslett M."/>
        </authorList>
    </citation>
    <scope>NUCLEOTIDE SEQUENCE</scope>
    <source>
        <strain evidence="2">Houghton</strain>
    </source>
</reference>
<feature type="region of interest" description="Disordered" evidence="1">
    <location>
        <begin position="597"/>
        <end position="624"/>
    </location>
</feature>
<evidence type="ECO:0000313" key="3">
    <source>
        <dbReference type="Proteomes" id="UP000018050"/>
    </source>
</evidence>
<dbReference type="VEuPathDB" id="ToxoDB:EAH_00012090"/>
<evidence type="ECO:0000313" key="2">
    <source>
        <dbReference type="EMBL" id="CDI79738.1"/>
    </source>
</evidence>
<dbReference type="GeneID" id="25269279"/>
<sequence length="1257" mass="136115">MDELNVPSDLSNSPFLVSVLPQLKRNTAALKPPEAAALASLLLKRKELDSETAECLSAAVYEHLGGTSSLLLLQQEYISSAAAVHYSQVERPDNLKSQYEQQMLQRQQERAASPSSLSCLLHLGDSLVAANLKQALEREVELHWAAMTPTEVSATLNLLAKMKHRPTSPLNKLGLAVQQSLHLYAPNLLSGCISSFNRLLYRHHSLLSSLSAFLLNKQVAQPQHHQQRKDHQQRYPLPSLRFVGQLSGVSATVPAAAKSPAATGTAAFPVSPQHKPEPMQQREHDWAAGSAAEMQLPRPLSLWGLHFPQRLPPDAHLPPLLASEGYSCEDKAEALPLLQQEEKTKNASDCLASICGWPENRLRFNAISAPGTLAQTATARMPSPTLKAEAGTAAVAVPVSGLGSSCNAGASIDPFLAATLLQHLCHIQHNKDPELLSRLLASISAAAASYGQQQRMQRLFGQTASAQVQGNRLVRVQANSAGSRLATSVESVEPVAATGKETATTAVAAASLETLVAAVPSAANPAALHATGAAVRRRCGFPIGTHELRESWAQFASAAITAADAFSPRWKNFRETNLSGPTAEPSGGQYRIRRQPEKAKLHNDAGLSRSQSQPSSSLAIPTDKDTIRRLKEQGLHRDLLFVTLPWSSFVSQYRKVIDIDAGRPSLGSNDRRTGKGRVTGNGFVPAGAEVTRTVTQRECAADSMKRWACCRRAFLQPFQLVSLFSRHSLPTVGVEAAASAAKDNSVESSLLPLTGLVLPPRQQLQLPSQQNFPFGISFVETAGTQTLLIDTGPLLAPILPKDAPSSLKKQIKHKYDERMRYAAQAQALLQRCHQRRQSLPTPVVVPSIDASSATAAAAKPAVVQTVELTSTPVHPPLFQSASAVFPRNSVQSTAAPKSTRAREEEQYRSRLLHAVADALSAAANMRVLTLRIAKPFVVQLPLLCAESSYEAAGIFAAAKDLSACCTAAAAALQTLGLRLEEPLYFMHSTKRRNPRPPALDLAMIRGELLISLEMALRTPRFLALWRQAAADPATFEHLPTQRRAEDSPYRRLPHILPQAAYLYSVVFQALVNDVESESAPSALVTSWQQQQQSALQFCAVLANAIAKMRCASIRNSPSSLAFMLNACRCLSSGATGARSVAEQHQSKQSLMMLLRRTEKAIMRELEQVLTGNSANTEEQLSKYIRFSVVALVRSHESTRGCTLAPEARTRAAAVEESGHPAAFALANKVHLTRSTIHKWVKEAAAAEELRLENSCLY</sequence>
<dbReference type="EMBL" id="HG671074">
    <property type="protein sequence ID" value="CDI79738.1"/>
    <property type="molecule type" value="Genomic_DNA"/>
</dbReference>
<organism evidence="2 3">
    <name type="scientific">Eimeria acervulina</name>
    <name type="common">Coccidian parasite</name>
    <dbReference type="NCBI Taxonomy" id="5801"/>
    <lineage>
        <taxon>Eukaryota</taxon>
        <taxon>Sar</taxon>
        <taxon>Alveolata</taxon>
        <taxon>Apicomplexa</taxon>
        <taxon>Conoidasida</taxon>
        <taxon>Coccidia</taxon>
        <taxon>Eucoccidiorida</taxon>
        <taxon>Eimeriorina</taxon>
        <taxon>Eimeriidae</taxon>
        <taxon>Eimeria</taxon>
    </lineage>
</organism>
<reference evidence="2" key="1">
    <citation type="submission" date="2013-10" db="EMBL/GenBank/DDBJ databases">
        <title>Genomic analysis of the causative agents of coccidiosis in chickens.</title>
        <authorList>
            <person name="Reid A.J."/>
            <person name="Blake D."/>
            <person name="Billington K."/>
            <person name="Browne H."/>
            <person name="Dunn M."/>
            <person name="Hung S."/>
            <person name="Kawahara F."/>
            <person name="Miranda-Saavedra D."/>
            <person name="Mourier T."/>
            <person name="Nagra H."/>
            <person name="Otto T.D."/>
            <person name="Rawlings N."/>
            <person name="Sanchez A."/>
            <person name="Sanders M."/>
            <person name="Subramaniam C."/>
            <person name="Tay Y."/>
            <person name="Dear P."/>
            <person name="Doerig C."/>
            <person name="Gruber A."/>
            <person name="Parkinson J."/>
            <person name="Shirley M."/>
            <person name="Wan K.L."/>
            <person name="Berriman M."/>
            <person name="Tomley F."/>
            <person name="Pain A."/>
        </authorList>
    </citation>
    <scope>NUCLEOTIDE SEQUENCE</scope>
    <source>
        <strain evidence="2">Houghton</strain>
    </source>
</reference>
<name>U6GKB4_EIMAC</name>
<keyword evidence="3" id="KW-1185">Reference proteome</keyword>
<dbReference type="RefSeq" id="XP_013250206.1">
    <property type="nucleotide sequence ID" value="XM_013394752.1"/>
</dbReference>
<accession>U6GKB4</accession>
<feature type="compositionally biased region" description="Low complexity" evidence="1">
    <location>
        <begin position="608"/>
        <end position="617"/>
    </location>
</feature>
<protein>
    <submittedName>
        <fullName evidence="2">Uncharacterized protein</fullName>
    </submittedName>
</protein>
<dbReference type="Proteomes" id="UP000018050">
    <property type="component" value="Unassembled WGS sequence"/>
</dbReference>
<dbReference type="AlphaFoldDB" id="U6GKB4"/>
<proteinExistence type="predicted"/>